<protein>
    <submittedName>
        <fullName evidence="3">Argininosuccinate lyase</fullName>
    </submittedName>
</protein>
<proteinExistence type="inferred from homology"/>
<organism evidence="3 4">
    <name type="scientific">Achromobacter aegrifaciens</name>
    <dbReference type="NCBI Taxonomy" id="1287736"/>
    <lineage>
        <taxon>Bacteria</taxon>
        <taxon>Pseudomonadati</taxon>
        <taxon>Pseudomonadota</taxon>
        <taxon>Betaproteobacteria</taxon>
        <taxon>Burkholderiales</taxon>
        <taxon>Alcaligenaceae</taxon>
        <taxon>Achromobacter</taxon>
    </lineage>
</organism>
<dbReference type="Proteomes" id="UP000044098">
    <property type="component" value="Unassembled WGS sequence"/>
</dbReference>
<dbReference type="AlphaFoldDB" id="A0AAD2IXW8"/>
<gene>
    <name evidence="3" type="ORF">ERS370000_01830</name>
</gene>
<evidence type="ECO:0000256" key="1">
    <source>
        <dbReference type="ARBA" id="ARBA00006987"/>
    </source>
</evidence>
<dbReference type="GO" id="GO:0016829">
    <property type="term" value="F:lyase activity"/>
    <property type="evidence" value="ECO:0007669"/>
    <property type="project" value="UniProtKB-KW"/>
</dbReference>
<dbReference type="PIRSF" id="PIRSF017082">
    <property type="entry name" value="YflP"/>
    <property type="match status" value="1"/>
</dbReference>
<dbReference type="InterPro" id="IPR042100">
    <property type="entry name" value="Bug_dom1"/>
</dbReference>
<dbReference type="PANTHER" id="PTHR42928">
    <property type="entry name" value="TRICARBOXYLATE-BINDING PROTEIN"/>
    <property type="match status" value="1"/>
</dbReference>
<dbReference type="CDD" id="cd07012">
    <property type="entry name" value="PBP2_Bug_TTT"/>
    <property type="match status" value="1"/>
</dbReference>
<feature type="signal peptide" evidence="2">
    <location>
        <begin position="1"/>
        <end position="22"/>
    </location>
</feature>
<dbReference type="Gene3D" id="3.40.190.10">
    <property type="entry name" value="Periplasmic binding protein-like II"/>
    <property type="match status" value="1"/>
</dbReference>
<keyword evidence="3" id="KW-0456">Lyase</keyword>
<dbReference type="RefSeq" id="WP_054452155.1">
    <property type="nucleotide sequence ID" value="NZ_CADIJY010000001.1"/>
</dbReference>
<keyword evidence="2" id="KW-0732">Signal</keyword>
<evidence type="ECO:0000256" key="2">
    <source>
        <dbReference type="SAM" id="SignalP"/>
    </source>
</evidence>
<evidence type="ECO:0000313" key="4">
    <source>
        <dbReference type="Proteomes" id="UP000044098"/>
    </source>
</evidence>
<feature type="chain" id="PRO_5042204953" evidence="2">
    <location>
        <begin position="23"/>
        <end position="324"/>
    </location>
</feature>
<dbReference type="Pfam" id="PF03401">
    <property type="entry name" value="TctC"/>
    <property type="match status" value="1"/>
</dbReference>
<sequence length="324" mass="34027">MLNRIPAWAALALASLAPLAQAAPPSYPDKPVTLVIPFPPGGTSDVVGRQLAMQLGEELGGTFVVNNKAGASSMIGATFVARAPKDGYTLLLSSGSTFTVTPHLMTQMSYTLDDFAPVSAIATVPFAFVVKKDFPAKNVAEYAAYAKAHPGKVNNATNGLGSMVHLLGELAAAGMGVDVTQVHYKGAAPATVDMIGGVVDSNVEALTSAVPNVRAGQYRALAVLSPQRQPLLPDVPTFAELGYPDVVGETWYAVFAPAGTPAPVVDKLNAALRKITASPQFVRTMQQIGNEPRSSSPAELRDITLRESQRWGALIEKLKIPPVQ</sequence>
<name>A0AAD2IXW8_ACHAE</name>
<dbReference type="SUPFAM" id="SSF53850">
    <property type="entry name" value="Periplasmic binding protein-like II"/>
    <property type="match status" value="1"/>
</dbReference>
<comment type="similarity">
    <text evidence="1">Belongs to the UPF0065 (bug) family.</text>
</comment>
<dbReference type="EMBL" id="CYTK01000002">
    <property type="protein sequence ID" value="CUI82762.1"/>
    <property type="molecule type" value="Genomic_DNA"/>
</dbReference>
<reference evidence="3 4" key="1">
    <citation type="submission" date="2015-09" db="EMBL/GenBank/DDBJ databases">
        <authorList>
            <consortium name="Pathogen Informatics"/>
        </authorList>
    </citation>
    <scope>NUCLEOTIDE SEQUENCE [LARGE SCALE GENOMIC DNA]</scope>
    <source>
        <strain evidence="3 4">2789STDY5608625</strain>
    </source>
</reference>
<accession>A0AAD2IXW8</accession>
<comment type="caution">
    <text evidence="3">The sequence shown here is derived from an EMBL/GenBank/DDBJ whole genome shotgun (WGS) entry which is preliminary data.</text>
</comment>
<dbReference type="Gene3D" id="3.40.190.150">
    <property type="entry name" value="Bordetella uptake gene, domain 1"/>
    <property type="match status" value="1"/>
</dbReference>
<dbReference type="PANTHER" id="PTHR42928:SF5">
    <property type="entry name" value="BLR1237 PROTEIN"/>
    <property type="match status" value="1"/>
</dbReference>
<evidence type="ECO:0000313" key="3">
    <source>
        <dbReference type="EMBL" id="CUI82762.1"/>
    </source>
</evidence>
<dbReference type="InterPro" id="IPR005064">
    <property type="entry name" value="BUG"/>
</dbReference>